<name>G0V155_TRYCI</name>
<reference evidence="2" key="1">
    <citation type="journal article" date="2012" name="Proc. Natl. Acad. Sci. U.S.A.">
        <title>Antigenic diversity is generated by distinct evolutionary mechanisms in African trypanosome species.</title>
        <authorList>
            <person name="Jackson A.P."/>
            <person name="Berry A."/>
            <person name="Aslett M."/>
            <person name="Allison H.C."/>
            <person name="Burton P."/>
            <person name="Vavrova-Anderson J."/>
            <person name="Brown R."/>
            <person name="Browne H."/>
            <person name="Corton N."/>
            <person name="Hauser H."/>
            <person name="Gamble J."/>
            <person name="Gilderthorp R."/>
            <person name="Marcello L."/>
            <person name="McQuillan J."/>
            <person name="Otto T.D."/>
            <person name="Quail M.A."/>
            <person name="Sanders M.J."/>
            <person name="van Tonder A."/>
            <person name="Ginger M.L."/>
            <person name="Field M.C."/>
            <person name="Barry J.D."/>
            <person name="Hertz-Fowler C."/>
            <person name="Berriman M."/>
        </authorList>
    </citation>
    <scope>NUCLEOTIDE SEQUENCE</scope>
    <source>
        <strain evidence="2">IL3000</strain>
    </source>
</reference>
<dbReference type="Pfam" id="PF13561">
    <property type="entry name" value="adh_short_C2"/>
    <property type="match status" value="1"/>
</dbReference>
<accession>G0V155</accession>
<dbReference type="PANTHER" id="PTHR43544:SF2">
    <property type="entry name" value="OXIDOREDUCTASE"/>
    <property type="match status" value="1"/>
</dbReference>
<dbReference type="VEuPathDB" id="TriTrypDB:TcIL3000.11.8260"/>
<dbReference type="AlphaFoldDB" id="G0V155"/>
<organism evidence="2">
    <name type="scientific">Trypanosoma congolense (strain IL3000)</name>
    <dbReference type="NCBI Taxonomy" id="1068625"/>
    <lineage>
        <taxon>Eukaryota</taxon>
        <taxon>Discoba</taxon>
        <taxon>Euglenozoa</taxon>
        <taxon>Kinetoplastea</taxon>
        <taxon>Metakinetoplastina</taxon>
        <taxon>Trypanosomatida</taxon>
        <taxon>Trypanosomatidae</taxon>
        <taxon>Trypanosoma</taxon>
        <taxon>Nannomonas</taxon>
    </lineage>
</organism>
<feature type="region of interest" description="Disordered" evidence="1">
    <location>
        <begin position="115"/>
        <end position="142"/>
    </location>
</feature>
<evidence type="ECO:0000256" key="1">
    <source>
        <dbReference type="SAM" id="MobiDB-lite"/>
    </source>
</evidence>
<gene>
    <name evidence="2" type="ORF">TCIL3000_11_8260</name>
</gene>
<dbReference type="GO" id="GO:0005737">
    <property type="term" value="C:cytoplasm"/>
    <property type="evidence" value="ECO:0007669"/>
    <property type="project" value="TreeGrafter"/>
</dbReference>
<dbReference type="SUPFAM" id="SSF51735">
    <property type="entry name" value="NAD(P)-binding Rossmann-fold domains"/>
    <property type="match status" value="1"/>
</dbReference>
<proteinExistence type="predicted"/>
<dbReference type="EMBL" id="HE575324">
    <property type="protein sequence ID" value="CCC95376.1"/>
    <property type="molecule type" value="Genomic_DNA"/>
</dbReference>
<protein>
    <submittedName>
        <fullName evidence="2">Uncharacterized protein TCIL3000_11_8260</fullName>
    </submittedName>
</protein>
<dbReference type="InterPro" id="IPR051468">
    <property type="entry name" value="Fungal_SecMetab_SDRs"/>
</dbReference>
<dbReference type="PANTHER" id="PTHR43544">
    <property type="entry name" value="SHORT-CHAIN DEHYDROGENASE/REDUCTASE"/>
    <property type="match status" value="1"/>
</dbReference>
<sequence length="860" mass="97575">MSTGEEEGTKPQEEGGMEEMTLAEREARWGFTIEELRSAAKVVRTLFHNPSLFVGDPYLHESRLYTMITRDRKTKRENRDVYKAIMNAEKSYRKRFKRMQDIEAVRRTEMKREREEALSLLQQQQPQPLDDQRASSISDRTDTLVESTTDRCVGWTTDDSGDICAHDREVIAYIGAFENIVRLESMYAAGPAAVDWAVASHLVAQVYRYLPHAYGTQMPPVLVGGHPPTGTGPLQRGIFTTPVKLRIAQRCSELFTLGEIDADDTDGNEGTNSNSECDMGREVDNVCVDTIPHCKDIIVRDSLSMRSVSCLRHCGTFSSVPSDVAQALEPHLPVEDILSVFGRAWDEGVSKTPFGCGEFTGFDTYSATASCDGEDNRRWSFDSSLNLYIARRLYAKRRFRNLGESPFNVQTRPPVSEDEEPDSFCVFQDIQQYAAGRPIPRDEALQLSKAIACHTCRVKYDKLHPYYYSMCHLCGEYNFNKRLMTRDLRGKAVLLTGCRIKIGFAMALSLLRCGAQLVGTTRFAHEALARFQQEADYEVWSHRLHIFSLDLRDMWLVTQFCAFVTQKFGKLFAIINNAAQTIARTREYTKHLRQVEAHPPLRLHNSLYSKAPVQEWHQYFLRNTSVTIGEPLQMEYHPQHAPYLEAKGGLTDDFGKSNANGNEGVISVVHTAEPTSAHGSNGHLIFDRYDTVAEESDHRVTNSWVMKLGEVQGSEAAEVMAINALSPFIINSKLKPCLLNREGDDVPNEPRFIINVSAMEGQFYRFKQVTHPHTNMAKAALNMMTRTSGEDYAQDGIYMNSVDTGWITDESPKEKKERRNEHHQLCPLDEVDAAARCLDLIYSNSRVYGKFFKDFKEIPW</sequence>
<feature type="compositionally biased region" description="Low complexity" evidence="1">
    <location>
        <begin position="120"/>
        <end position="129"/>
    </location>
</feature>
<dbReference type="GO" id="GO:0016491">
    <property type="term" value="F:oxidoreductase activity"/>
    <property type="evidence" value="ECO:0007669"/>
    <property type="project" value="TreeGrafter"/>
</dbReference>
<dbReference type="InterPro" id="IPR002347">
    <property type="entry name" value="SDR_fam"/>
</dbReference>
<dbReference type="InterPro" id="IPR036291">
    <property type="entry name" value="NAD(P)-bd_dom_sf"/>
</dbReference>
<evidence type="ECO:0000313" key="2">
    <source>
        <dbReference type="EMBL" id="CCC95376.1"/>
    </source>
</evidence>
<dbReference type="Pfam" id="PF00106">
    <property type="entry name" value="adh_short"/>
    <property type="match status" value="1"/>
</dbReference>
<dbReference type="Gene3D" id="3.40.50.720">
    <property type="entry name" value="NAD(P)-binding Rossmann-like Domain"/>
    <property type="match status" value="2"/>
</dbReference>